<organism evidence="1 2">
    <name type="scientific">Chitinophaga arvensicola</name>
    <dbReference type="NCBI Taxonomy" id="29529"/>
    <lineage>
        <taxon>Bacteria</taxon>
        <taxon>Pseudomonadati</taxon>
        <taxon>Bacteroidota</taxon>
        <taxon>Chitinophagia</taxon>
        <taxon>Chitinophagales</taxon>
        <taxon>Chitinophagaceae</taxon>
        <taxon>Chitinophaga</taxon>
    </lineage>
</organism>
<dbReference type="Gene3D" id="3.40.1760.10">
    <property type="entry name" value="YfbM-like super family"/>
    <property type="match status" value="1"/>
</dbReference>
<evidence type="ECO:0000313" key="2">
    <source>
        <dbReference type="Proteomes" id="UP000199310"/>
    </source>
</evidence>
<evidence type="ECO:0008006" key="3">
    <source>
        <dbReference type="Google" id="ProtNLM"/>
    </source>
</evidence>
<dbReference type="RefSeq" id="WP_089896218.1">
    <property type="nucleotide sequence ID" value="NZ_FOJG01000001.1"/>
</dbReference>
<gene>
    <name evidence="1" type="ORF">SAMN04488122_3133</name>
</gene>
<reference evidence="2" key="1">
    <citation type="submission" date="2016-10" db="EMBL/GenBank/DDBJ databases">
        <authorList>
            <person name="Varghese N."/>
            <person name="Submissions S."/>
        </authorList>
    </citation>
    <scope>NUCLEOTIDE SEQUENCE [LARGE SCALE GENOMIC DNA]</scope>
    <source>
        <strain evidence="2">DSM 3695</strain>
    </source>
</reference>
<dbReference type="STRING" id="29529.SAMN04488122_3133"/>
<sequence>MSQSATLYKTTPEKFRLIEEKNGKGINPTELSNASVVFQGSFMGTEYLLNKIFSRKEMNEKIDIFSPATVIGAADSDDIDFENIDFDALENITDYVSYLSPDEVYRINNLLATVNETDLIENYDASELNEQGVYPGVWNDSEDLHVAYNLTDLGNDLENLQNFFRHASADGTYVLVYCG</sequence>
<dbReference type="InterPro" id="IPR035944">
    <property type="entry name" value="YfbM-like_sf"/>
</dbReference>
<evidence type="ECO:0000313" key="1">
    <source>
        <dbReference type="EMBL" id="SEW42699.1"/>
    </source>
</evidence>
<dbReference type="Proteomes" id="UP000199310">
    <property type="component" value="Unassembled WGS sequence"/>
</dbReference>
<protein>
    <recommendedName>
        <fullName evidence="3">DUF1877 domain-containing protein</fullName>
    </recommendedName>
</protein>
<dbReference type="OrthoDB" id="289289at2"/>
<name>A0A1I0RN14_9BACT</name>
<dbReference type="AlphaFoldDB" id="A0A1I0RN14"/>
<accession>A0A1I0RN14</accession>
<proteinExistence type="predicted"/>
<dbReference type="Pfam" id="PF08974">
    <property type="entry name" value="DUF1877"/>
    <property type="match status" value="1"/>
</dbReference>
<dbReference type="InterPro" id="IPR015068">
    <property type="entry name" value="DUF1877"/>
</dbReference>
<keyword evidence="2" id="KW-1185">Reference proteome</keyword>
<dbReference type="SUPFAM" id="SSF111069">
    <property type="entry name" value="Hypothetical protein yfbM"/>
    <property type="match status" value="1"/>
</dbReference>
<dbReference type="EMBL" id="FOJG01000001">
    <property type="protein sequence ID" value="SEW42699.1"/>
    <property type="molecule type" value="Genomic_DNA"/>
</dbReference>